<dbReference type="InterPro" id="IPR011375">
    <property type="entry name" value="MfnE"/>
</dbReference>
<evidence type="ECO:0000313" key="2">
    <source>
        <dbReference type="EMBL" id="OIQ51539.1"/>
    </source>
</evidence>
<dbReference type="InterPro" id="IPR036393">
    <property type="entry name" value="AceGlu_kinase-like_sf"/>
</dbReference>
<comment type="caution">
    <text evidence="2">The sequence shown here is derived from an EMBL/GenBank/DDBJ whole genome shotgun (WGS) entry which is preliminary data.</text>
</comment>
<dbReference type="OrthoDB" id="581602at2"/>
<dbReference type="Pfam" id="PF00696">
    <property type="entry name" value="AA_kinase"/>
    <property type="match status" value="1"/>
</dbReference>
<keyword evidence="2" id="KW-0808">Transferase</keyword>
<dbReference type="GO" id="GO:0016301">
    <property type="term" value="F:kinase activity"/>
    <property type="evidence" value="ECO:0007669"/>
    <property type="project" value="UniProtKB-KW"/>
</dbReference>
<dbReference type="InterPro" id="IPR001048">
    <property type="entry name" value="Asp/Glu/Uridylate_kinase"/>
</dbReference>
<dbReference type="SUPFAM" id="SSF53633">
    <property type="entry name" value="Carbamate kinase-like"/>
    <property type="match status" value="1"/>
</dbReference>
<name>A0A1J5N7D3_9BACT</name>
<dbReference type="Gene3D" id="3.40.1160.10">
    <property type="entry name" value="Acetylglutamate kinase-like"/>
    <property type="match status" value="1"/>
</dbReference>
<reference evidence="2 3" key="1">
    <citation type="submission" date="2015-09" db="EMBL/GenBank/DDBJ databases">
        <title>Genome of Desulfovibrio dechloracetivorans BerOc1, a mercury methylating strain isolated from highly hydrocarbons and metals contaminated coastal sediments.</title>
        <authorList>
            <person name="Goni Urriza M."/>
            <person name="Gassie C."/>
            <person name="Bouchez O."/>
            <person name="Klopp C."/>
            <person name="Ranchou-Peyruse A."/>
            <person name="Remy G."/>
        </authorList>
    </citation>
    <scope>NUCLEOTIDE SEQUENCE [LARGE SCALE GENOMIC DNA]</scope>
    <source>
        <strain evidence="2 3">BerOc1</strain>
    </source>
</reference>
<evidence type="ECO:0000313" key="3">
    <source>
        <dbReference type="Proteomes" id="UP000181901"/>
    </source>
</evidence>
<organism evidence="2 3">
    <name type="scientific">Pseudodesulfovibrio hydrargyri</name>
    <dbReference type="NCBI Taxonomy" id="2125990"/>
    <lineage>
        <taxon>Bacteria</taxon>
        <taxon>Pseudomonadati</taxon>
        <taxon>Thermodesulfobacteriota</taxon>
        <taxon>Desulfovibrionia</taxon>
        <taxon>Desulfovibrionales</taxon>
        <taxon>Desulfovibrionaceae</taxon>
    </lineage>
</organism>
<accession>A0A1J5N7D3</accession>
<sequence>MNLTVLKVGGSQSRHDELPALCAVLARAGKDHPLLVVPGGGDFADGVRRCAARYPLSDTAAHWMAILAMDQYGLLLCDMISGSRPVRSLDEAATAAGEGRVAVLLPHDWLRGEDPLPHSWDVTSDAIAAWVAGRAGSDRLVLVKDVDGLYDADPAAPHARLIGEMDVDALPGNGGVDRYLAQALEEAPCETWVVNGRFPERVAQLLSTGAALGTRVRGS</sequence>
<evidence type="ECO:0000259" key="1">
    <source>
        <dbReference type="Pfam" id="PF00696"/>
    </source>
</evidence>
<keyword evidence="2" id="KW-0418">Kinase</keyword>
<dbReference type="PIRSF" id="PIRSF004857">
    <property type="entry name" value="Kin_aa_kin"/>
    <property type="match status" value="1"/>
</dbReference>
<dbReference type="EMBL" id="LKAQ01000002">
    <property type="protein sequence ID" value="OIQ51539.1"/>
    <property type="molecule type" value="Genomic_DNA"/>
</dbReference>
<feature type="domain" description="Aspartate/glutamate/uridylate kinase" evidence="1">
    <location>
        <begin position="3"/>
        <end position="184"/>
    </location>
</feature>
<gene>
    <name evidence="2" type="primary">pyrH_1</name>
    <name evidence="2" type="ORF">BerOc1_00901</name>
</gene>
<proteinExistence type="predicted"/>
<keyword evidence="3" id="KW-1185">Reference proteome</keyword>
<protein>
    <submittedName>
        <fullName evidence="2">Uridylate kinase</fullName>
    </submittedName>
</protein>
<dbReference type="AlphaFoldDB" id="A0A1J5N7D3"/>
<dbReference type="Proteomes" id="UP000181901">
    <property type="component" value="Unassembled WGS sequence"/>
</dbReference>
<dbReference type="RefSeq" id="WP_084641084.1">
    <property type="nucleotide sequence ID" value="NZ_LKAQ01000002.1"/>
</dbReference>